<evidence type="ECO:0000256" key="1">
    <source>
        <dbReference type="ARBA" id="ARBA00002286"/>
    </source>
</evidence>
<dbReference type="Pfam" id="PF13333">
    <property type="entry name" value="rve_2"/>
    <property type="match status" value="1"/>
</dbReference>
<gene>
    <name evidence="3" type="ordered locus">Acear_0971</name>
</gene>
<dbReference type="PROSITE" id="PS50994">
    <property type="entry name" value="INTEGRASE"/>
    <property type="match status" value="1"/>
</dbReference>
<dbReference type="HOGENOM" id="CLU_027402_31_2_9"/>
<name>D9QPR0_ACEAZ</name>
<feature type="domain" description="Integrase catalytic" evidence="2">
    <location>
        <begin position="128"/>
        <end position="290"/>
    </location>
</feature>
<dbReference type="InterPro" id="IPR012337">
    <property type="entry name" value="RNaseH-like_sf"/>
</dbReference>
<dbReference type="NCBIfam" id="NF033516">
    <property type="entry name" value="transpos_IS3"/>
    <property type="match status" value="1"/>
</dbReference>
<dbReference type="PANTHER" id="PTHR46889">
    <property type="entry name" value="TRANSPOSASE INSF FOR INSERTION SEQUENCE IS3B-RELATED"/>
    <property type="match status" value="1"/>
</dbReference>
<dbReference type="EMBL" id="CP002105">
    <property type="protein sequence ID" value="ADL12501.1"/>
    <property type="molecule type" value="Genomic_DNA"/>
</dbReference>
<accession>D9QPR0</accession>
<dbReference type="Pfam" id="PF13276">
    <property type="entry name" value="HTH_21"/>
    <property type="match status" value="1"/>
</dbReference>
<evidence type="ECO:0000313" key="3">
    <source>
        <dbReference type="EMBL" id="ADL12501.1"/>
    </source>
</evidence>
<dbReference type="InterPro" id="IPR048020">
    <property type="entry name" value="Transpos_IS3"/>
</dbReference>
<dbReference type="Gene3D" id="3.30.420.10">
    <property type="entry name" value="Ribonuclease H-like superfamily/Ribonuclease H"/>
    <property type="match status" value="1"/>
</dbReference>
<reference evidence="3 4" key="1">
    <citation type="journal article" date="2010" name="Stand. Genomic Sci.">
        <title>Complete genome sequence of Acetohalobium arabaticum type strain (Z-7288).</title>
        <authorList>
            <person name="Sikorski J."/>
            <person name="Lapidus A."/>
            <person name="Chertkov O."/>
            <person name="Lucas S."/>
            <person name="Copeland A."/>
            <person name="Glavina Del Rio T."/>
            <person name="Nolan M."/>
            <person name="Tice H."/>
            <person name="Cheng J.F."/>
            <person name="Han C."/>
            <person name="Brambilla E."/>
            <person name="Pitluck S."/>
            <person name="Liolios K."/>
            <person name="Ivanova N."/>
            <person name="Mavromatis K."/>
            <person name="Mikhailova N."/>
            <person name="Pati A."/>
            <person name="Bruce D."/>
            <person name="Detter C."/>
            <person name="Tapia R."/>
            <person name="Goodwin L."/>
            <person name="Chen A."/>
            <person name="Palaniappan K."/>
            <person name="Land M."/>
            <person name="Hauser L."/>
            <person name="Chang Y.J."/>
            <person name="Jeffries C.D."/>
            <person name="Rohde M."/>
            <person name="Goker M."/>
            <person name="Spring S."/>
            <person name="Woyke T."/>
            <person name="Bristow J."/>
            <person name="Eisen J.A."/>
            <person name="Markowitz V."/>
            <person name="Hugenholtz P."/>
            <person name="Kyrpides N.C."/>
            <person name="Klenk H.P."/>
        </authorList>
    </citation>
    <scope>NUCLEOTIDE SEQUENCE [LARGE SCALE GENOMIC DNA]</scope>
    <source>
        <strain evidence="4">ATCC 49924 / DSM 5501 / Z-7288</strain>
    </source>
</reference>
<dbReference type="KEGG" id="aar:Acear_0971"/>
<dbReference type="InterPro" id="IPR036397">
    <property type="entry name" value="RNaseH_sf"/>
</dbReference>
<protein>
    <submittedName>
        <fullName evidence="3">Integrase catalytic region</fullName>
    </submittedName>
</protein>
<keyword evidence="4" id="KW-1185">Reference proteome</keyword>
<dbReference type="eggNOG" id="COG2801">
    <property type="taxonomic scope" value="Bacteria"/>
</dbReference>
<evidence type="ECO:0000313" key="4">
    <source>
        <dbReference type="Proteomes" id="UP000001661"/>
    </source>
</evidence>
<evidence type="ECO:0000259" key="2">
    <source>
        <dbReference type="PROSITE" id="PS50994"/>
    </source>
</evidence>
<dbReference type="InterPro" id="IPR050900">
    <property type="entry name" value="Transposase_IS3/IS150/IS904"/>
</dbReference>
<sequence>MKIINSLKTDYTISELCRTFNIARSTYYYRQNSNDNQENNTKNKLYTGHHAYDKDGNLVPEHKVISLVKEYCNEFPHLGYRMVTNYLNYEKELKVNHKRIYRIMKVLDLLQEQIVPKPKNYQLKQKHELTGPNQLWEMDMVQMYIDENGQWVYMFDIIDVYTREIVGHYQSLRCRTKEALAALEQATDNRNTENLTLRTDNGTQFKSREFQRKLNELDISHERTTVNTPEENAHIESFHGTLKRSEIYRNHYSDITHCRKSIDKFIDRYNNRRPHSSVGKMPPAVYHKNILNNLVSRVKFAV</sequence>
<organism evidence="3 4">
    <name type="scientific">Acetohalobium arabaticum (strain ATCC 49924 / DSM 5501 / Z-7288)</name>
    <dbReference type="NCBI Taxonomy" id="574087"/>
    <lineage>
        <taxon>Bacteria</taxon>
        <taxon>Bacillati</taxon>
        <taxon>Bacillota</taxon>
        <taxon>Clostridia</taxon>
        <taxon>Halanaerobiales</taxon>
        <taxon>Halobacteroidaceae</taxon>
        <taxon>Acetohalobium</taxon>
    </lineage>
</organism>
<dbReference type="PANTHER" id="PTHR46889:SF4">
    <property type="entry name" value="TRANSPOSASE INSO FOR INSERTION SEQUENCE ELEMENT IS911B-RELATED"/>
    <property type="match status" value="1"/>
</dbReference>
<dbReference type="Pfam" id="PF00665">
    <property type="entry name" value="rve"/>
    <property type="match status" value="1"/>
</dbReference>
<comment type="function">
    <text evidence="1">Involved in the transposition of the insertion sequence.</text>
</comment>
<proteinExistence type="predicted"/>
<dbReference type="GO" id="GO:0015074">
    <property type="term" value="P:DNA integration"/>
    <property type="evidence" value="ECO:0007669"/>
    <property type="project" value="InterPro"/>
</dbReference>
<dbReference type="SUPFAM" id="SSF53098">
    <property type="entry name" value="Ribonuclease H-like"/>
    <property type="match status" value="1"/>
</dbReference>
<dbReference type="GO" id="GO:0003676">
    <property type="term" value="F:nucleic acid binding"/>
    <property type="evidence" value="ECO:0007669"/>
    <property type="project" value="InterPro"/>
</dbReference>
<dbReference type="Proteomes" id="UP000001661">
    <property type="component" value="Chromosome"/>
</dbReference>
<dbReference type="InterPro" id="IPR001584">
    <property type="entry name" value="Integrase_cat-core"/>
</dbReference>
<dbReference type="AlphaFoldDB" id="D9QPR0"/>
<dbReference type="InterPro" id="IPR025948">
    <property type="entry name" value="HTH-like_dom"/>
</dbReference>